<dbReference type="Proteomes" id="UP000824094">
    <property type="component" value="Unassembled WGS sequence"/>
</dbReference>
<keyword evidence="1" id="KW-1133">Transmembrane helix</keyword>
<dbReference type="Pfam" id="PF20122">
    <property type="entry name" value="DUF6512"/>
    <property type="match status" value="1"/>
</dbReference>
<evidence type="ECO:0000313" key="2">
    <source>
        <dbReference type="EMBL" id="HIU60946.1"/>
    </source>
</evidence>
<protein>
    <submittedName>
        <fullName evidence="2">Uncharacterized protein</fullName>
    </submittedName>
</protein>
<gene>
    <name evidence="2" type="ORF">IAB05_06105</name>
</gene>
<feature type="transmembrane region" description="Helical" evidence="1">
    <location>
        <begin position="20"/>
        <end position="39"/>
    </location>
</feature>
<feature type="transmembrane region" description="Helical" evidence="1">
    <location>
        <begin position="123"/>
        <end position="140"/>
    </location>
</feature>
<reference evidence="2" key="1">
    <citation type="submission" date="2020-10" db="EMBL/GenBank/DDBJ databases">
        <authorList>
            <person name="Gilroy R."/>
        </authorList>
    </citation>
    <scope>NUCLEOTIDE SEQUENCE</scope>
    <source>
        <strain evidence="2">18911</strain>
    </source>
</reference>
<evidence type="ECO:0000313" key="3">
    <source>
        <dbReference type="Proteomes" id="UP000824094"/>
    </source>
</evidence>
<evidence type="ECO:0000256" key="1">
    <source>
        <dbReference type="SAM" id="Phobius"/>
    </source>
</evidence>
<accession>A0A9D1MIX0</accession>
<organism evidence="2 3">
    <name type="scientific">Candidatus Stercoripulliclostridium merdigallinarum</name>
    <dbReference type="NCBI Taxonomy" id="2840951"/>
    <lineage>
        <taxon>Bacteria</taxon>
        <taxon>Bacillati</taxon>
        <taxon>Bacillota</taxon>
        <taxon>Clostridia</taxon>
        <taxon>Eubacteriales</taxon>
        <taxon>Candidatus Stercoripulliclostridium</taxon>
    </lineage>
</organism>
<dbReference type="AlphaFoldDB" id="A0A9D1MIX0"/>
<keyword evidence="1" id="KW-0472">Membrane</keyword>
<feature type="transmembrane region" description="Helical" evidence="1">
    <location>
        <begin position="59"/>
        <end position="79"/>
    </location>
</feature>
<reference evidence="2" key="2">
    <citation type="journal article" date="2021" name="PeerJ">
        <title>Extensive microbial diversity within the chicken gut microbiome revealed by metagenomics and culture.</title>
        <authorList>
            <person name="Gilroy R."/>
            <person name="Ravi A."/>
            <person name="Getino M."/>
            <person name="Pursley I."/>
            <person name="Horton D.L."/>
            <person name="Alikhan N.F."/>
            <person name="Baker D."/>
            <person name="Gharbi K."/>
            <person name="Hall N."/>
            <person name="Watson M."/>
            <person name="Adriaenssens E.M."/>
            <person name="Foster-Nyarko E."/>
            <person name="Jarju S."/>
            <person name="Secka A."/>
            <person name="Antonio M."/>
            <person name="Oren A."/>
            <person name="Chaudhuri R.R."/>
            <person name="La Ragione R."/>
            <person name="Hildebrand F."/>
            <person name="Pallen M.J."/>
        </authorList>
    </citation>
    <scope>NUCLEOTIDE SEQUENCE</scope>
    <source>
        <strain evidence="2">18911</strain>
    </source>
</reference>
<feature type="transmembrane region" description="Helical" evidence="1">
    <location>
        <begin position="152"/>
        <end position="174"/>
    </location>
</feature>
<proteinExistence type="predicted"/>
<dbReference type="EMBL" id="DVNF01000177">
    <property type="protein sequence ID" value="HIU60946.1"/>
    <property type="molecule type" value="Genomic_DNA"/>
</dbReference>
<comment type="caution">
    <text evidence="2">The sequence shown here is derived from an EMBL/GenBank/DDBJ whole genome shotgun (WGS) entry which is preliminary data.</text>
</comment>
<name>A0A9D1MIX0_9FIRM</name>
<keyword evidence="1" id="KW-0812">Transmembrane</keyword>
<feature type="transmembrane region" description="Helical" evidence="1">
    <location>
        <begin position="91"/>
        <end position="111"/>
    </location>
</feature>
<sequence length="175" mass="19151">MEETQVTYQKDSKAFQAFQIFLAVCPFALTLLSALWHFLYDLIPLPIIGAFAPVNETVWEHLKIVFYPFLIVWWIGYAFDYPGKNPAGHALSGIVGAVAASFTVIAFQYIVCDILKAPSVLPVHILNTFTSLSIGTILGNRFKNIGSPKSDILLIVVTLSIVAIAAGYCISAAVR</sequence>
<dbReference type="InterPro" id="IPR045407">
    <property type="entry name" value="DUF6512"/>
</dbReference>